<feature type="domain" description="LiaI-LiaF-like transmembrane region" evidence="2">
    <location>
        <begin position="6"/>
        <end position="50"/>
    </location>
</feature>
<feature type="transmembrane region" description="Helical" evidence="1">
    <location>
        <begin position="7"/>
        <end position="27"/>
    </location>
</feature>
<gene>
    <name evidence="3" type="ORF">SAMN05421813_1407</name>
</gene>
<evidence type="ECO:0000259" key="2">
    <source>
        <dbReference type="Pfam" id="PF18917"/>
    </source>
</evidence>
<dbReference type="STRING" id="990371.SAMN05421813_1407"/>
<evidence type="ECO:0000313" key="4">
    <source>
        <dbReference type="Proteomes" id="UP000199226"/>
    </source>
</evidence>
<organism evidence="3 4">
    <name type="scientific">Daejeonella rubra</name>
    <dbReference type="NCBI Taxonomy" id="990371"/>
    <lineage>
        <taxon>Bacteria</taxon>
        <taxon>Pseudomonadati</taxon>
        <taxon>Bacteroidota</taxon>
        <taxon>Sphingobacteriia</taxon>
        <taxon>Sphingobacteriales</taxon>
        <taxon>Sphingobacteriaceae</taxon>
        <taxon>Daejeonella</taxon>
    </lineage>
</organism>
<evidence type="ECO:0000313" key="3">
    <source>
        <dbReference type="EMBL" id="SDN09080.1"/>
    </source>
</evidence>
<sequence length="312" mass="34911">MKTEKIVWGMILIFIGTIFLLDNFNVIDFYWGSVWRFWPVIFILIGANMLLSRFGNKKAVPAMIAGITLVSLALIGYQGSRPNNNRGWMNFNYEHDDRDGDSSRNVPSYFIEPYGGAKKAELRIQGGATSFKLQDTTSSLFEADVKRQFARYTLTKSMNDSVEVLNFRMRSGKQKWNFDEMEGNETNIRMNLSPVWDIKVEMGAGEAIFDLRPYKVSSLKFEGGAASFEAKIGTLEALTNVTVETGVANVEIEVPTESGCRIVVDSGLSSKDFIGFIKQSDGTYETSNYSTAANKINISLKGGLSSFEVRKY</sequence>
<dbReference type="EMBL" id="FNHH01000040">
    <property type="protein sequence ID" value="SDN09080.1"/>
    <property type="molecule type" value="Genomic_DNA"/>
</dbReference>
<dbReference type="InterPro" id="IPR043726">
    <property type="entry name" value="LiaI-LiaF-like_TM1"/>
</dbReference>
<dbReference type="Pfam" id="PF18917">
    <property type="entry name" value="LiaI-LiaF-like_TM1"/>
    <property type="match status" value="1"/>
</dbReference>
<feature type="transmembrane region" description="Helical" evidence="1">
    <location>
        <begin position="33"/>
        <end position="52"/>
    </location>
</feature>
<dbReference type="Proteomes" id="UP000199226">
    <property type="component" value="Unassembled WGS sequence"/>
</dbReference>
<protein>
    <recommendedName>
        <fullName evidence="2">LiaI-LiaF-like transmembrane region domain-containing protein</fullName>
    </recommendedName>
</protein>
<evidence type="ECO:0000256" key="1">
    <source>
        <dbReference type="SAM" id="Phobius"/>
    </source>
</evidence>
<feature type="transmembrane region" description="Helical" evidence="1">
    <location>
        <begin position="59"/>
        <end position="77"/>
    </location>
</feature>
<keyword evidence="1" id="KW-0812">Transmembrane</keyword>
<dbReference type="OrthoDB" id="941984at2"/>
<dbReference type="AlphaFoldDB" id="A0A1G9YJ90"/>
<name>A0A1G9YJ90_9SPHI</name>
<keyword evidence="1" id="KW-0472">Membrane</keyword>
<keyword evidence="1" id="KW-1133">Transmembrane helix</keyword>
<reference evidence="4" key="1">
    <citation type="submission" date="2016-10" db="EMBL/GenBank/DDBJ databases">
        <authorList>
            <person name="Varghese N."/>
            <person name="Submissions S."/>
        </authorList>
    </citation>
    <scope>NUCLEOTIDE SEQUENCE [LARGE SCALE GENOMIC DNA]</scope>
    <source>
        <strain evidence="4">DSM 24536</strain>
    </source>
</reference>
<accession>A0A1G9YJ90</accession>
<dbReference type="RefSeq" id="WP_090707018.1">
    <property type="nucleotide sequence ID" value="NZ_FNHH01000040.1"/>
</dbReference>
<keyword evidence="4" id="KW-1185">Reference proteome</keyword>
<proteinExistence type="predicted"/>